<dbReference type="GO" id="GO:0008270">
    <property type="term" value="F:zinc ion binding"/>
    <property type="evidence" value="ECO:0007669"/>
    <property type="project" value="InterPro"/>
</dbReference>
<proteinExistence type="predicted"/>
<dbReference type="Proteomes" id="UP001230188">
    <property type="component" value="Unassembled WGS sequence"/>
</dbReference>
<dbReference type="Pfam" id="PF02825">
    <property type="entry name" value="WWE"/>
    <property type="match status" value="1"/>
</dbReference>
<dbReference type="PROSITE" id="PS50918">
    <property type="entry name" value="WWE"/>
    <property type="match status" value="1"/>
</dbReference>
<evidence type="ECO:0000313" key="3">
    <source>
        <dbReference type="Proteomes" id="UP001230188"/>
    </source>
</evidence>
<reference evidence="2" key="1">
    <citation type="submission" date="2023-01" db="EMBL/GenBank/DDBJ databases">
        <title>Metagenome sequencing of chrysophaentin producing Chrysophaeum taylorii.</title>
        <authorList>
            <person name="Davison J."/>
            <person name="Bewley C."/>
        </authorList>
    </citation>
    <scope>NUCLEOTIDE SEQUENCE</scope>
    <source>
        <strain evidence="2">NIES-1699</strain>
    </source>
</reference>
<evidence type="ECO:0000259" key="1">
    <source>
        <dbReference type="PROSITE" id="PS50918"/>
    </source>
</evidence>
<accession>A0AAD7XET2</accession>
<comment type="caution">
    <text evidence="2">The sequence shown here is derived from an EMBL/GenBank/DDBJ whole genome shotgun (WGS) entry which is preliminary data.</text>
</comment>
<dbReference type="EMBL" id="JAQMWT010000670">
    <property type="protein sequence ID" value="KAJ8598572.1"/>
    <property type="molecule type" value="Genomic_DNA"/>
</dbReference>
<name>A0AAD7XET2_9STRA</name>
<dbReference type="InterPro" id="IPR004170">
    <property type="entry name" value="WWE_dom"/>
</dbReference>
<feature type="domain" description="WWE" evidence="1">
    <location>
        <begin position="91"/>
        <end position="168"/>
    </location>
</feature>
<keyword evidence="3" id="KW-1185">Reference proteome</keyword>
<sequence length="176" mass="20328">MDESEVLLDVLRKRKASTKEIESTVDATSHSVETVLPSFFDLYPRAKRAYDKTKRIDILRACERVLRTGDEEELNEILSEIWPGRRDEVIDVEAVDYVPRSGFFEWQAHGGEAGWFDFAPEINGIVEEARVRGEPRVEFEHRGQLYVLDLEKMIQINVYSSTARPVRKVEAANEQQ</sequence>
<gene>
    <name evidence="2" type="ORF">CTAYLR_001689</name>
</gene>
<dbReference type="Gene3D" id="3.30.720.50">
    <property type="match status" value="1"/>
</dbReference>
<dbReference type="SUPFAM" id="SSF117839">
    <property type="entry name" value="WWE domain"/>
    <property type="match status" value="1"/>
</dbReference>
<dbReference type="InterPro" id="IPR018123">
    <property type="entry name" value="WWE-dom_subgr"/>
</dbReference>
<evidence type="ECO:0000313" key="2">
    <source>
        <dbReference type="EMBL" id="KAJ8598572.1"/>
    </source>
</evidence>
<protein>
    <recommendedName>
        <fullName evidence="1">WWE domain-containing protein</fullName>
    </recommendedName>
</protein>
<dbReference type="InterPro" id="IPR037197">
    <property type="entry name" value="WWE_dom_sf"/>
</dbReference>
<dbReference type="AlphaFoldDB" id="A0AAD7XET2"/>
<dbReference type="SMART" id="SM00678">
    <property type="entry name" value="WWE"/>
    <property type="match status" value="1"/>
</dbReference>
<organism evidence="2 3">
    <name type="scientific">Chrysophaeum taylorii</name>
    <dbReference type="NCBI Taxonomy" id="2483200"/>
    <lineage>
        <taxon>Eukaryota</taxon>
        <taxon>Sar</taxon>
        <taxon>Stramenopiles</taxon>
        <taxon>Ochrophyta</taxon>
        <taxon>Pelagophyceae</taxon>
        <taxon>Pelagomonadales</taxon>
        <taxon>Pelagomonadaceae</taxon>
        <taxon>Chrysophaeum</taxon>
    </lineage>
</organism>